<dbReference type="Proteomes" id="UP000241193">
    <property type="component" value="Unassembled WGS sequence"/>
</dbReference>
<evidence type="ECO:0000259" key="1">
    <source>
        <dbReference type="Pfam" id="PF06812"/>
    </source>
</evidence>
<evidence type="ECO:0000313" key="2">
    <source>
        <dbReference type="EMBL" id="PTD96016.1"/>
    </source>
</evidence>
<dbReference type="NCBIfam" id="TIGR03363">
    <property type="entry name" value="VI_chp_8"/>
    <property type="match status" value="1"/>
</dbReference>
<dbReference type="AlphaFoldDB" id="A0A2T4IE55"/>
<comment type="caution">
    <text evidence="2">The sequence shown here is derived from an EMBL/GenBank/DDBJ whole genome shotgun (WGS) entry which is preliminary data.</text>
</comment>
<dbReference type="OrthoDB" id="9771118at2"/>
<dbReference type="EMBL" id="PZKC01000009">
    <property type="protein sequence ID" value="PTD96016.1"/>
    <property type="molecule type" value="Genomic_DNA"/>
</dbReference>
<protein>
    <submittedName>
        <fullName evidence="2">Type VI secretion system protein TssA</fullName>
    </submittedName>
</protein>
<evidence type="ECO:0000313" key="3">
    <source>
        <dbReference type="Proteomes" id="UP000241193"/>
    </source>
</evidence>
<dbReference type="InterPro" id="IPR017740">
    <property type="entry name" value="TssA-like"/>
</dbReference>
<proteinExistence type="predicted"/>
<dbReference type="PANTHER" id="PTHR37951:SF1">
    <property type="entry name" value="TYPE VI SECRETION SYSTEM COMPONENT TSSA1"/>
    <property type="match status" value="1"/>
</dbReference>
<organism evidence="2 3">
    <name type="scientific">Pseudothauera lacus</name>
    <dbReference type="NCBI Taxonomy" id="2136175"/>
    <lineage>
        <taxon>Bacteria</taxon>
        <taxon>Pseudomonadati</taxon>
        <taxon>Pseudomonadota</taxon>
        <taxon>Betaproteobacteria</taxon>
        <taxon>Rhodocyclales</taxon>
        <taxon>Zoogloeaceae</taxon>
        <taxon>Pseudothauera</taxon>
    </lineage>
</organism>
<accession>A0A2T4IE55</accession>
<gene>
    <name evidence="2" type="primary">tssA</name>
    <name evidence="2" type="ORF">C8261_11505</name>
</gene>
<sequence length="361" mass="39184">MNFDFDALVRPLELPSRCGEDLMFSDVFDDIQEARRHDDPSLDQGEWVTELKEADWARVVRLCSELLASRTKDLRIAAWLAEALAKTRGLAGLGYGYLLLARLCENYWDDIHPQAEEGDQELRIGTLDWLLAQSARLVREMPITDSDRGRYAYVDLEAARALAQALERNPAEAAVLAAGGRVSQEQFDAALRDTPTHWLVDNLDAARAAHEALGELQQVIDARLGAEGPAFGATRENLAAVMAVLERFVAQAGGMSAAPVPPPVPDVAAALPPSTAARPALAPSSAGGLASREQALRQLREVGEFFRRTEPHSPVAYLAAKAARWGEMSLHEWLRTVLKDGGALSHVEELLGVDPQGGDGG</sequence>
<reference evidence="2 3" key="1">
    <citation type="submission" date="2018-03" db="EMBL/GenBank/DDBJ databases">
        <authorList>
            <person name="Keele B.F."/>
        </authorList>
    </citation>
    <scope>NUCLEOTIDE SEQUENCE [LARGE SCALE GENOMIC DNA]</scope>
    <source>
        <strain evidence="2 3">D20</strain>
    </source>
</reference>
<dbReference type="RefSeq" id="WP_107493980.1">
    <property type="nucleotide sequence ID" value="NZ_PZKC01000009.1"/>
</dbReference>
<feature type="domain" description="ImpA N-terminal" evidence="1">
    <location>
        <begin position="11"/>
        <end position="131"/>
    </location>
</feature>
<dbReference type="InterPro" id="IPR010657">
    <property type="entry name" value="ImpA_N"/>
</dbReference>
<reference evidence="2 3" key="2">
    <citation type="submission" date="2018-04" db="EMBL/GenBank/DDBJ databases">
        <title>Thauera lacus sp. nov., isolated from an saline lake in Inner Mongolia, China.</title>
        <authorList>
            <person name="Liang Q.-Y."/>
        </authorList>
    </citation>
    <scope>NUCLEOTIDE SEQUENCE [LARGE SCALE GENOMIC DNA]</scope>
    <source>
        <strain evidence="2 3">D20</strain>
    </source>
</reference>
<dbReference type="Pfam" id="PF06812">
    <property type="entry name" value="ImpA_N"/>
    <property type="match status" value="1"/>
</dbReference>
<name>A0A2T4IE55_9RHOO</name>
<dbReference type="PANTHER" id="PTHR37951">
    <property type="entry name" value="CYTOPLASMIC PROTEIN-RELATED"/>
    <property type="match status" value="1"/>
</dbReference>
<keyword evidence="3" id="KW-1185">Reference proteome</keyword>